<dbReference type="EMBL" id="GGFL01013037">
    <property type="protein sequence ID" value="MBW77215.1"/>
    <property type="molecule type" value="Transcribed_RNA"/>
</dbReference>
<organism evidence="2">
    <name type="scientific">Anopheles darlingi</name>
    <name type="common">Mosquito</name>
    <dbReference type="NCBI Taxonomy" id="43151"/>
    <lineage>
        <taxon>Eukaryota</taxon>
        <taxon>Metazoa</taxon>
        <taxon>Ecdysozoa</taxon>
        <taxon>Arthropoda</taxon>
        <taxon>Hexapoda</taxon>
        <taxon>Insecta</taxon>
        <taxon>Pterygota</taxon>
        <taxon>Neoptera</taxon>
        <taxon>Endopterygota</taxon>
        <taxon>Diptera</taxon>
        <taxon>Nematocera</taxon>
        <taxon>Culicoidea</taxon>
        <taxon>Culicidae</taxon>
        <taxon>Anophelinae</taxon>
        <taxon>Anopheles</taxon>
    </lineage>
</organism>
<keyword evidence="1" id="KW-0732">Signal</keyword>
<reference evidence="2" key="1">
    <citation type="submission" date="2018-01" db="EMBL/GenBank/DDBJ databases">
        <title>An insight into the sialome of Amazonian anophelines.</title>
        <authorList>
            <person name="Ribeiro J.M."/>
            <person name="Scarpassa V."/>
            <person name="Calvo E."/>
        </authorList>
    </citation>
    <scope>NUCLEOTIDE SEQUENCE</scope>
</reference>
<sequence length="83" mass="8779">MPVAVVVVIAALIHGSSIGPKRSEPPLVPFVMLSLTFNRSSIDPSPDSRSVDFITELGDTSSPADPSPFFFTAYPLAKFDGGI</sequence>
<feature type="signal peptide" evidence="1">
    <location>
        <begin position="1"/>
        <end position="23"/>
    </location>
</feature>
<dbReference type="AlphaFoldDB" id="A0A2M4DI60"/>
<name>A0A2M4DI60_ANODA</name>
<proteinExistence type="predicted"/>
<evidence type="ECO:0000256" key="1">
    <source>
        <dbReference type="SAM" id="SignalP"/>
    </source>
</evidence>
<feature type="chain" id="PRO_5014617385" evidence="1">
    <location>
        <begin position="24"/>
        <end position="83"/>
    </location>
</feature>
<accession>A0A2M4DI60</accession>
<evidence type="ECO:0000313" key="2">
    <source>
        <dbReference type="EMBL" id="MBW77215.1"/>
    </source>
</evidence>
<protein>
    <submittedName>
        <fullName evidence="2">Putative secreted protein</fullName>
    </submittedName>
</protein>